<evidence type="ECO:0000313" key="1">
    <source>
        <dbReference type="Proteomes" id="UP000887578"/>
    </source>
</evidence>
<protein>
    <submittedName>
        <fullName evidence="2">Uncharacterized protein</fullName>
    </submittedName>
</protein>
<keyword evidence="1" id="KW-1185">Reference proteome</keyword>
<name>A0A914QTQ2_9BILA</name>
<dbReference type="WBParaSite" id="PDA_v2.g30811.t1">
    <property type="protein sequence ID" value="PDA_v2.g30811.t1"/>
    <property type="gene ID" value="PDA_v2.g30811"/>
</dbReference>
<proteinExistence type="predicted"/>
<organism evidence="1 2">
    <name type="scientific">Panagrolaimus davidi</name>
    <dbReference type="NCBI Taxonomy" id="227884"/>
    <lineage>
        <taxon>Eukaryota</taxon>
        <taxon>Metazoa</taxon>
        <taxon>Ecdysozoa</taxon>
        <taxon>Nematoda</taxon>
        <taxon>Chromadorea</taxon>
        <taxon>Rhabditida</taxon>
        <taxon>Tylenchina</taxon>
        <taxon>Panagrolaimomorpha</taxon>
        <taxon>Panagrolaimoidea</taxon>
        <taxon>Panagrolaimidae</taxon>
        <taxon>Panagrolaimus</taxon>
    </lineage>
</organism>
<accession>A0A914QTQ2</accession>
<reference evidence="2" key="1">
    <citation type="submission" date="2022-11" db="UniProtKB">
        <authorList>
            <consortium name="WormBaseParasite"/>
        </authorList>
    </citation>
    <scope>IDENTIFICATION</scope>
</reference>
<sequence>MQDSTKILVSMEIESGKLEFKNVKETISLWISEFEWTNANSLSAETGYNWKAIIPEILKLEDINKNFMEKLISGKNIQINIDGNGEFPAILITGFGDEKELNIAGPSRWVTNSSLTIDGTWKSINKFKTDFLQGCTVNVTSGYILLFEFDDGKVVYFSKNSFIRYSDSSLFYQANLIDSKIEELKNVLWDVSLNNNDEITLNIEKALLNENFVDNYKTIITFNNGKEIEISGGLLYRTSRNGYAITYDTMTGNGIDLNENELKKQNLLNLKAQKALLEIFGNVTDYLKKNGKNLDENDFENSAKNVLSISDDISIALGTSFLNPLESVAKESWINFDETFNWLRPNPAYICPNRI</sequence>
<evidence type="ECO:0000313" key="2">
    <source>
        <dbReference type="WBParaSite" id="PDA_v2.g30811.t1"/>
    </source>
</evidence>
<dbReference type="Proteomes" id="UP000887578">
    <property type="component" value="Unplaced"/>
</dbReference>
<dbReference type="AlphaFoldDB" id="A0A914QTQ2"/>